<dbReference type="Proteomes" id="UP000501780">
    <property type="component" value="Chromosome"/>
</dbReference>
<evidence type="ECO:0000313" key="1">
    <source>
        <dbReference type="EMBL" id="QIU97122.1"/>
    </source>
</evidence>
<name>A0A6H0KUW8_9BACE</name>
<keyword evidence="2" id="KW-1185">Reference proteome</keyword>
<dbReference type="InterPro" id="IPR023974">
    <property type="entry name" value="HxsD"/>
</dbReference>
<dbReference type="NCBIfam" id="TIGR03976">
    <property type="entry name" value="chp_LLNDYxLRE"/>
    <property type="match status" value="1"/>
</dbReference>
<dbReference type="EMBL" id="CP050831">
    <property type="protein sequence ID" value="QIU97122.1"/>
    <property type="molecule type" value="Genomic_DNA"/>
</dbReference>
<protein>
    <submittedName>
        <fullName evidence="1">His-Xaa-Ser system protein HxsD</fullName>
    </submittedName>
</protein>
<accession>A0A6H0KUW8</accession>
<sequence>MKLSVDRNIYSDSCISKTIYWLSKDYTFQRNLITDTEEIIVDAKSCLPFDESAFRSSFFDKLNDFKLRCIIEEETKDIRTILYAKAFAEYDELTEDDLNE</sequence>
<dbReference type="AlphaFoldDB" id="A0A6H0KUW8"/>
<organism evidence="1 2">
    <name type="scientific">Bacteroides faecium</name>
    <dbReference type="NCBI Taxonomy" id="2715212"/>
    <lineage>
        <taxon>Bacteria</taxon>
        <taxon>Pseudomonadati</taxon>
        <taxon>Bacteroidota</taxon>
        <taxon>Bacteroidia</taxon>
        <taxon>Bacteroidales</taxon>
        <taxon>Bacteroidaceae</taxon>
        <taxon>Bacteroides</taxon>
    </lineage>
</organism>
<dbReference type="RefSeq" id="WP_167966821.1">
    <property type="nucleotide sequence ID" value="NZ_CP050831.1"/>
</dbReference>
<gene>
    <name evidence="1" type="primary">hxsD</name>
    <name evidence="1" type="ORF">BacF7301_24530</name>
</gene>
<reference evidence="1 2" key="1">
    <citation type="submission" date="2020-03" db="EMBL/GenBank/DDBJ databases">
        <title>Genomic analysis of Bacteroides faecium CBA7301.</title>
        <authorList>
            <person name="Kim J."/>
            <person name="Roh S.W."/>
        </authorList>
    </citation>
    <scope>NUCLEOTIDE SEQUENCE [LARGE SCALE GENOMIC DNA]</scope>
    <source>
        <strain evidence="1 2">CBA7301</strain>
    </source>
</reference>
<proteinExistence type="predicted"/>
<evidence type="ECO:0000313" key="2">
    <source>
        <dbReference type="Proteomes" id="UP000501780"/>
    </source>
</evidence>
<dbReference type="KEGG" id="bfc:BacF7301_24530"/>